<accession>A0A4D9CU93</accession>
<feature type="compositionally biased region" description="Low complexity" evidence="1">
    <location>
        <begin position="189"/>
        <end position="206"/>
    </location>
</feature>
<dbReference type="Pfam" id="PF01135">
    <property type="entry name" value="PCMT"/>
    <property type="match status" value="1"/>
</dbReference>
<evidence type="ECO:0000313" key="2">
    <source>
        <dbReference type="EMBL" id="TFJ82456.1"/>
    </source>
</evidence>
<dbReference type="AlphaFoldDB" id="A0A4D9CU93"/>
<dbReference type="Proteomes" id="UP000355283">
    <property type="component" value="Unassembled WGS sequence"/>
</dbReference>
<sequence>MAYRSSGSNNQELVANLQGYGIVRSARILEALRRVDRGYFVPGERATHTLLLMGVGREEGREKEREGGRRVPAAVWMEILSFMDRLWFETGVGGGGTASLLKRKHALSSSPSSCSSCSSSSTLLRRFDSLRSLLFSSSTLTATSLPSSSPSSFTTSPSSFASSPTPSSLSASGLEHEAHSPYAHASRPSSTRLRSGSDSSSGAGHSTDSEDMRAFQEEEGEGEEEGEEGEKGGASFPSPVYWRDVVDKES</sequence>
<feature type="region of interest" description="Disordered" evidence="1">
    <location>
        <begin position="141"/>
        <end position="250"/>
    </location>
</feature>
<dbReference type="InterPro" id="IPR029063">
    <property type="entry name" value="SAM-dependent_MTases_sf"/>
</dbReference>
<reference evidence="2 3" key="1">
    <citation type="submission" date="2019-01" db="EMBL/GenBank/DDBJ databases">
        <title>Nuclear Genome Assembly of the Microalgal Biofuel strain Nannochloropsis salina CCMP1776.</title>
        <authorList>
            <person name="Hovde B."/>
        </authorList>
    </citation>
    <scope>NUCLEOTIDE SEQUENCE [LARGE SCALE GENOMIC DNA]</scope>
    <source>
        <strain evidence="2 3">CCMP1776</strain>
    </source>
</reference>
<evidence type="ECO:0000313" key="3">
    <source>
        <dbReference type="Proteomes" id="UP000355283"/>
    </source>
</evidence>
<dbReference type="OrthoDB" id="10257972at2759"/>
<name>A0A4D9CU93_9STRA</name>
<organism evidence="2 3">
    <name type="scientific">Nannochloropsis salina CCMP1776</name>
    <dbReference type="NCBI Taxonomy" id="1027361"/>
    <lineage>
        <taxon>Eukaryota</taxon>
        <taxon>Sar</taxon>
        <taxon>Stramenopiles</taxon>
        <taxon>Ochrophyta</taxon>
        <taxon>Eustigmatophyceae</taxon>
        <taxon>Eustigmatales</taxon>
        <taxon>Monodopsidaceae</taxon>
        <taxon>Microchloropsis</taxon>
        <taxon>Microchloropsis salina</taxon>
    </lineage>
</organism>
<keyword evidence="3" id="KW-1185">Reference proteome</keyword>
<proteinExistence type="predicted"/>
<gene>
    <name evidence="2" type="ORF">NSK_006231</name>
</gene>
<dbReference type="Gene3D" id="3.40.50.150">
    <property type="entry name" value="Vaccinia Virus protein VP39"/>
    <property type="match status" value="1"/>
</dbReference>
<protein>
    <submittedName>
        <fullName evidence="2">Uncharacterized protein</fullName>
    </submittedName>
</protein>
<feature type="compositionally biased region" description="Basic and acidic residues" evidence="1">
    <location>
        <begin position="207"/>
        <end position="216"/>
    </location>
</feature>
<feature type="compositionally biased region" description="Low complexity" evidence="1">
    <location>
        <begin position="141"/>
        <end position="172"/>
    </location>
</feature>
<comment type="caution">
    <text evidence="2">The sequence shown here is derived from an EMBL/GenBank/DDBJ whole genome shotgun (WGS) entry which is preliminary data.</text>
</comment>
<evidence type="ECO:0000256" key="1">
    <source>
        <dbReference type="SAM" id="MobiDB-lite"/>
    </source>
</evidence>
<dbReference type="EMBL" id="SDOX01000108">
    <property type="protein sequence ID" value="TFJ82456.1"/>
    <property type="molecule type" value="Genomic_DNA"/>
</dbReference>
<feature type="compositionally biased region" description="Acidic residues" evidence="1">
    <location>
        <begin position="217"/>
        <end position="228"/>
    </location>
</feature>